<sequence>MNYRHAFHAGNFADVFKHAVLARLVEYLKRKDGAFRVIDTHAGIGIYDLHASEASRTGEWQDGIARLLQTKLPAPAEALLSPYLSAVRAVNSGGDTRFYPGSPRVTRELLRKQDRQSLIELHPQDAETLAHRFAGDHQTRVIALDGWLALGAHLPPKEKRGLVLVDPPFEQPGEFDRMLGGLQAAHKRWPGGIYAFWYPIKDISAVEAYRASLAALGIPKILDTWLTVRAASAEAGLIGSGMVIVNPPFTLRDELTTILPALQHVLAQERGAASGTRWLAAERSPGSD</sequence>
<keyword evidence="3" id="KW-1185">Reference proteome</keyword>
<comment type="subunit">
    <text evidence="1">Monomer.</text>
</comment>
<feature type="active site" description="Proton acceptor" evidence="1">
    <location>
        <position position="166"/>
    </location>
</feature>
<dbReference type="InterPro" id="IPR007473">
    <property type="entry name" value="RlmJ"/>
</dbReference>
<keyword evidence="1" id="KW-0949">S-adenosyl-L-methionine</keyword>
<feature type="binding site" evidence="1">
    <location>
        <position position="18"/>
    </location>
    <ligand>
        <name>S-adenosyl-L-methionine</name>
        <dbReference type="ChEBI" id="CHEBI:59789"/>
    </ligand>
</feature>
<evidence type="ECO:0000313" key="3">
    <source>
        <dbReference type="Proteomes" id="UP000666240"/>
    </source>
</evidence>
<keyword evidence="1" id="KW-0489">Methyltransferase</keyword>
<dbReference type="PANTHER" id="PTHR37426">
    <property type="entry name" value="RIBOSOMAL RNA LARGE SUBUNIT METHYLTRANSFERASE J"/>
    <property type="match status" value="1"/>
</dbReference>
<reference evidence="2" key="1">
    <citation type="submission" date="2021-03" db="EMBL/GenBank/DDBJ databases">
        <title>Genome sequencing and assembly of Tianweitania sediminis.</title>
        <authorList>
            <person name="Chhetri G."/>
        </authorList>
    </citation>
    <scope>NUCLEOTIDE SEQUENCE</scope>
    <source>
        <strain evidence="2">Z8</strain>
    </source>
</reference>
<comment type="caution">
    <text evidence="2">The sequence shown here is derived from an EMBL/GenBank/DDBJ whole genome shotgun (WGS) entry which is preliminary data.</text>
</comment>
<feature type="binding site" evidence="1">
    <location>
        <position position="120"/>
    </location>
    <ligand>
        <name>S-adenosyl-L-methionine</name>
        <dbReference type="ChEBI" id="CHEBI:59789"/>
    </ligand>
</feature>
<keyword evidence="1" id="KW-0698">rRNA processing</keyword>
<feature type="site" description="Interaction with substrate rRNA" evidence="1">
    <location>
        <position position="3"/>
    </location>
</feature>
<dbReference type="GO" id="GO:0005829">
    <property type="term" value="C:cytosol"/>
    <property type="evidence" value="ECO:0007669"/>
    <property type="project" value="TreeGrafter"/>
</dbReference>
<dbReference type="EMBL" id="JAGIYY010000002">
    <property type="protein sequence ID" value="MBP0439031.1"/>
    <property type="molecule type" value="Genomic_DNA"/>
</dbReference>
<dbReference type="GO" id="GO:0036307">
    <property type="term" value="F:23S rRNA (adenine(2030)-N(6))-methyltransferase activity"/>
    <property type="evidence" value="ECO:0007669"/>
    <property type="project" value="UniProtKB-UniRule"/>
</dbReference>
<dbReference type="GO" id="GO:0070475">
    <property type="term" value="P:rRNA base methylation"/>
    <property type="evidence" value="ECO:0007669"/>
    <property type="project" value="UniProtKB-UniRule"/>
</dbReference>
<gene>
    <name evidence="1" type="primary">rlmJ</name>
    <name evidence="2" type="ORF">J5Y06_10245</name>
</gene>
<dbReference type="RefSeq" id="WP_209335023.1">
    <property type="nucleotide sequence ID" value="NZ_JAGIYY010000002.1"/>
</dbReference>
<dbReference type="HAMAP" id="MF_00934">
    <property type="entry name" value="23SrRNA_methyltr_J"/>
    <property type="match status" value="1"/>
</dbReference>
<organism evidence="2 3">
    <name type="scientific">Tianweitania sediminis</name>
    <dbReference type="NCBI Taxonomy" id="1502156"/>
    <lineage>
        <taxon>Bacteria</taxon>
        <taxon>Pseudomonadati</taxon>
        <taxon>Pseudomonadota</taxon>
        <taxon>Alphaproteobacteria</taxon>
        <taxon>Hyphomicrobiales</taxon>
        <taxon>Phyllobacteriaceae</taxon>
        <taxon>Tianweitania</taxon>
    </lineage>
</organism>
<feature type="binding site" evidence="1">
    <location>
        <position position="41"/>
    </location>
    <ligand>
        <name>S-adenosyl-L-methionine</name>
        <dbReference type="ChEBI" id="CHEBI:59789"/>
    </ligand>
</feature>
<dbReference type="Gene3D" id="3.40.50.150">
    <property type="entry name" value="Vaccinia Virus protein VP39"/>
    <property type="match status" value="1"/>
</dbReference>
<dbReference type="PANTHER" id="PTHR37426:SF1">
    <property type="entry name" value="RIBOSOMAL RNA LARGE SUBUNIT METHYLTRANSFERASE J"/>
    <property type="match status" value="1"/>
</dbReference>
<comment type="function">
    <text evidence="1">Specifically methylates the adenine in position 2030 of 23S rRNA.</text>
</comment>
<name>A0A8J7RII0_9HYPH</name>
<dbReference type="SUPFAM" id="SSF53335">
    <property type="entry name" value="S-adenosyl-L-methionine-dependent methyltransferases"/>
    <property type="match status" value="1"/>
</dbReference>
<comment type="similarity">
    <text evidence="1">Belongs to the RlmJ family.</text>
</comment>
<feature type="binding site" evidence="1">
    <location>
        <position position="102"/>
    </location>
    <ligand>
        <name>S-adenosyl-L-methionine</name>
        <dbReference type="ChEBI" id="CHEBI:59789"/>
    </ligand>
</feature>
<protein>
    <recommendedName>
        <fullName evidence="1">Ribosomal RNA large subunit methyltransferase J</fullName>
        <ecNumber evidence="1">2.1.1.266</ecNumber>
    </recommendedName>
    <alternativeName>
        <fullName evidence="1">23S rRNA (adenine(2030)-N6)-methyltransferase</fullName>
    </alternativeName>
    <alternativeName>
        <fullName evidence="1">23S rRNA m6A2030 methyltransferase</fullName>
    </alternativeName>
</protein>
<feature type="binding site" evidence="1">
    <location>
        <position position="166"/>
    </location>
    <ligand>
        <name>S-adenosyl-L-methionine</name>
        <dbReference type="ChEBI" id="CHEBI:59789"/>
    </ligand>
</feature>
<evidence type="ECO:0000256" key="1">
    <source>
        <dbReference type="HAMAP-Rule" id="MF_00934"/>
    </source>
</evidence>
<dbReference type="Pfam" id="PF04378">
    <property type="entry name" value="RsmJ"/>
    <property type="match status" value="1"/>
</dbReference>
<dbReference type="EC" id="2.1.1.266" evidence="1"/>
<dbReference type="AlphaFoldDB" id="A0A8J7RII0"/>
<keyword evidence="1" id="KW-0808">Transferase</keyword>
<dbReference type="GO" id="GO:0003723">
    <property type="term" value="F:RNA binding"/>
    <property type="evidence" value="ECO:0007669"/>
    <property type="project" value="UniProtKB-UniRule"/>
</dbReference>
<comment type="catalytic activity">
    <reaction evidence="1">
        <text>adenosine(2030) in 23S rRNA + S-adenosyl-L-methionine = N(6)-methyladenosine(2030) in 23S rRNA + S-adenosyl-L-homocysteine + H(+)</text>
        <dbReference type="Rhea" id="RHEA:43736"/>
        <dbReference type="Rhea" id="RHEA-COMP:10668"/>
        <dbReference type="Rhea" id="RHEA-COMP:10669"/>
        <dbReference type="ChEBI" id="CHEBI:15378"/>
        <dbReference type="ChEBI" id="CHEBI:57856"/>
        <dbReference type="ChEBI" id="CHEBI:59789"/>
        <dbReference type="ChEBI" id="CHEBI:74411"/>
        <dbReference type="ChEBI" id="CHEBI:74449"/>
        <dbReference type="EC" id="2.1.1.266"/>
    </reaction>
</comment>
<dbReference type="Proteomes" id="UP000666240">
    <property type="component" value="Unassembled WGS sequence"/>
</dbReference>
<evidence type="ECO:0000313" key="2">
    <source>
        <dbReference type="EMBL" id="MBP0439031.1"/>
    </source>
</evidence>
<keyword evidence="1" id="KW-0694">RNA-binding</keyword>
<feature type="binding site" evidence="1">
    <location>
        <begin position="145"/>
        <end position="146"/>
    </location>
    <ligand>
        <name>S-adenosyl-L-methionine</name>
        <dbReference type="ChEBI" id="CHEBI:59789"/>
    </ligand>
</feature>
<proteinExistence type="inferred from homology"/>
<dbReference type="InterPro" id="IPR029063">
    <property type="entry name" value="SAM-dependent_MTases_sf"/>
</dbReference>
<accession>A0A8J7RII0</accession>